<dbReference type="OrthoDB" id="2086981at2"/>
<name>A0A2N3LJ16_9BACI</name>
<reference evidence="1 2" key="1">
    <citation type="submission" date="2017-11" db="EMBL/GenBank/DDBJ databases">
        <title>Bacillus camelliae sp. nov., isolated from pu'er tea.</title>
        <authorList>
            <person name="Niu L."/>
        </authorList>
    </citation>
    <scope>NUCLEOTIDE SEQUENCE [LARGE SCALE GENOMIC DNA]</scope>
    <source>
        <strain evidence="1 2">7578-1</strain>
    </source>
</reference>
<dbReference type="EMBL" id="PIQO01000009">
    <property type="protein sequence ID" value="PKR84621.1"/>
    <property type="molecule type" value="Genomic_DNA"/>
</dbReference>
<sequence length="150" mass="18099">MTTEKLIIWEPLEDNPFCRYDNEMYFVDVHYQKDFVLIFEDIKNFKEYRFTYKQDKAQTYAIISFRIFDELGRPDIDDLIGNAWRENEGTLTYKPTFYKVENSSWISWYDSIYPARVGLYPNAEHHLYVTSDFMLEVISENEPVITVEKQ</sequence>
<dbReference type="Proteomes" id="UP000233440">
    <property type="component" value="Unassembled WGS sequence"/>
</dbReference>
<evidence type="ECO:0000313" key="2">
    <source>
        <dbReference type="Proteomes" id="UP000233440"/>
    </source>
</evidence>
<dbReference type="AlphaFoldDB" id="A0A2N3LJ16"/>
<gene>
    <name evidence="1" type="ORF">CWO92_12985</name>
</gene>
<dbReference type="RefSeq" id="WP_101354645.1">
    <property type="nucleotide sequence ID" value="NZ_PIQO01000009.1"/>
</dbReference>
<evidence type="ECO:0000313" key="1">
    <source>
        <dbReference type="EMBL" id="PKR84621.1"/>
    </source>
</evidence>
<keyword evidence="2" id="KW-1185">Reference proteome</keyword>
<comment type="caution">
    <text evidence="1">The sequence shown here is derived from an EMBL/GenBank/DDBJ whole genome shotgun (WGS) entry which is preliminary data.</text>
</comment>
<accession>A0A2N3LJ16</accession>
<proteinExistence type="predicted"/>
<organism evidence="1 2">
    <name type="scientific">Heyndrickxia camelliae</name>
    <dbReference type="NCBI Taxonomy" id="1707093"/>
    <lineage>
        <taxon>Bacteria</taxon>
        <taxon>Bacillati</taxon>
        <taxon>Bacillota</taxon>
        <taxon>Bacilli</taxon>
        <taxon>Bacillales</taxon>
        <taxon>Bacillaceae</taxon>
        <taxon>Heyndrickxia</taxon>
    </lineage>
</organism>
<protein>
    <submittedName>
        <fullName evidence="1">Uncharacterized protein</fullName>
    </submittedName>
</protein>